<proteinExistence type="predicted"/>
<keyword evidence="2" id="KW-1185">Reference proteome</keyword>
<name>A0ABS7VJX7_9HYPH</name>
<organism evidence="1 2">
    <name type="scientific">Microvirga puerhi</name>
    <dbReference type="NCBI Taxonomy" id="2876078"/>
    <lineage>
        <taxon>Bacteria</taxon>
        <taxon>Pseudomonadati</taxon>
        <taxon>Pseudomonadota</taxon>
        <taxon>Alphaproteobacteria</taxon>
        <taxon>Hyphomicrobiales</taxon>
        <taxon>Methylobacteriaceae</taxon>
        <taxon>Microvirga</taxon>
    </lineage>
</organism>
<dbReference type="EMBL" id="JAIRBM010000003">
    <property type="protein sequence ID" value="MBZ6075830.1"/>
    <property type="molecule type" value="Genomic_DNA"/>
</dbReference>
<dbReference type="InterPro" id="IPR011473">
    <property type="entry name" value="DUF1579"/>
</dbReference>
<dbReference type="Proteomes" id="UP000704176">
    <property type="component" value="Unassembled WGS sequence"/>
</dbReference>
<comment type="caution">
    <text evidence="1">The sequence shown here is derived from an EMBL/GenBank/DDBJ whole genome shotgun (WGS) entry which is preliminary data.</text>
</comment>
<evidence type="ECO:0000313" key="1">
    <source>
        <dbReference type="EMBL" id="MBZ6075830.1"/>
    </source>
</evidence>
<dbReference type="Pfam" id="PF07617">
    <property type="entry name" value="DUF1579"/>
    <property type="match status" value="1"/>
</dbReference>
<sequence length="162" mass="18262">MASQPRAEHLRLQALAGLWIGEEVLSDTPWMKGGRATGHVDARVTLGGFVLEQDYRQERDGRETFQAKGLFTFDSDLSEYRLFWFDDLGFPPAEPAGGTWEGDTLTVLRRSPRAIARHTFAIRNAQEYELAIENSWDGGASWAPVMTGHYRRRPEDHPSSVA</sequence>
<gene>
    <name evidence="1" type="ORF">K9B37_05950</name>
</gene>
<accession>A0ABS7VJX7</accession>
<protein>
    <submittedName>
        <fullName evidence="1">DUF1579 domain-containing protein</fullName>
    </submittedName>
</protein>
<dbReference type="RefSeq" id="WP_224312026.1">
    <property type="nucleotide sequence ID" value="NZ_JAIRBM010000003.1"/>
</dbReference>
<evidence type="ECO:0000313" key="2">
    <source>
        <dbReference type="Proteomes" id="UP000704176"/>
    </source>
</evidence>
<reference evidence="1 2" key="1">
    <citation type="submission" date="2021-09" db="EMBL/GenBank/DDBJ databases">
        <title>The complete genome sequence of a new microorganism.</title>
        <authorList>
            <person name="Zi Z."/>
        </authorList>
    </citation>
    <scope>NUCLEOTIDE SEQUENCE [LARGE SCALE GENOMIC DNA]</scope>
    <source>
        <strain evidence="1 2">WGZ8</strain>
    </source>
</reference>